<gene>
    <name evidence="8" type="ORF">HY834_06285</name>
</gene>
<name>A0A933L305_9HYPH</name>
<comment type="cofactor">
    <cofactor evidence="1">
        <name>Mg(2+)</name>
        <dbReference type="ChEBI" id="CHEBI:18420"/>
    </cofactor>
</comment>
<dbReference type="AlphaFoldDB" id="A0A933L305"/>
<evidence type="ECO:0000256" key="5">
    <source>
        <dbReference type="PIRSR" id="PIRSR015582-1"/>
    </source>
</evidence>
<evidence type="ECO:0000256" key="1">
    <source>
        <dbReference type="ARBA" id="ARBA00001946"/>
    </source>
</evidence>
<feature type="binding site" evidence="6">
    <location>
        <position position="126"/>
    </location>
    <ligand>
        <name>Mg(2+)</name>
        <dbReference type="ChEBI" id="CHEBI:18420"/>
    </ligand>
</feature>
<dbReference type="InterPro" id="IPR005000">
    <property type="entry name" value="Aldolase/citrate-lyase_domain"/>
</dbReference>
<evidence type="ECO:0000313" key="9">
    <source>
        <dbReference type="Proteomes" id="UP000782610"/>
    </source>
</evidence>
<proteinExistence type="inferred from homology"/>
<dbReference type="Gene3D" id="3.20.20.60">
    <property type="entry name" value="Phosphoenolpyruvate-binding domains"/>
    <property type="match status" value="1"/>
</dbReference>
<dbReference type="InterPro" id="IPR040442">
    <property type="entry name" value="Pyrv_kinase-like_dom_sf"/>
</dbReference>
<evidence type="ECO:0000256" key="2">
    <source>
        <dbReference type="ARBA" id="ARBA00005568"/>
    </source>
</evidence>
<sequence>MQYHARRRSCLTVPGGTEKMLRKAAGLPADEIILDLEDAVAPDAKVSARQLVVDALRSGLFAGRQVAVRVNALGTPWHGDDLAALSAIDDDRLSLVLPKIESAAEIAAIESRLGPARAIGLQVLVETAAGLLNCASIAAASRHLRSLIVGYADLASSLGRTGEASWLFAQETVLMSARANGLQAIDGPCFDLSPESGRLGRESSVTAAMGFDGKWAIHPAQIEPINAAYTPPDAAIARARGILAALDRAQARGDGAASHDGAMIDEAMRLGALRVLSRTEGDQ</sequence>
<dbReference type="EMBL" id="JACRAF010000018">
    <property type="protein sequence ID" value="MBI4921340.1"/>
    <property type="molecule type" value="Genomic_DNA"/>
</dbReference>
<dbReference type="SUPFAM" id="SSF51621">
    <property type="entry name" value="Phosphoenolpyruvate/pyruvate domain"/>
    <property type="match status" value="1"/>
</dbReference>
<dbReference type="Proteomes" id="UP000782610">
    <property type="component" value="Unassembled WGS sequence"/>
</dbReference>
<dbReference type="Pfam" id="PF03328">
    <property type="entry name" value="HpcH_HpaI"/>
    <property type="match status" value="1"/>
</dbReference>
<evidence type="ECO:0000313" key="8">
    <source>
        <dbReference type="EMBL" id="MBI4921340.1"/>
    </source>
</evidence>
<evidence type="ECO:0000256" key="4">
    <source>
        <dbReference type="ARBA" id="ARBA00022842"/>
    </source>
</evidence>
<feature type="binding site" evidence="6">
    <location>
        <position position="153"/>
    </location>
    <ligand>
        <name>Mg(2+)</name>
        <dbReference type="ChEBI" id="CHEBI:18420"/>
    </ligand>
</feature>
<dbReference type="GO" id="GO:0000287">
    <property type="term" value="F:magnesium ion binding"/>
    <property type="evidence" value="ECO:0007669"/>
    <property type="project" value="TreeGrafter"/>
</dbReference>
<feature type="binding site" evidence="5">
    <location>
        <position position="126"/>
    </location>
    <ligand>
        <name>substrate</name>
    </ligand>
</feature>
<feature type="binding site" evidence="5">
    <location>
        <position position="69"/>
    </location>
    <ligand>
        <name>substrate</name>
    </ligand>
</feature>
<organism evidence="8 9">
    <name type="scientific">Devosia nanyangense</name>
    <dbReference type="NCBI Taxonomy" id="1228055"/>
    <lineage>
        <taxon>Bacteria</taxon>
        <taxon>Pseudomonadati</taxon>
        <taxon>Pseudomonadota</taxon>
        <taxon>Alphaproteobacteria</taxon>
        <taxon>Hyphomicrobiales</taxon>
        <taxon>Devosiaceae</taxon>
        <taxon>Devosia</taxon>
    </lineage>
</organism>
<protein>
    <submittedName>
        <fullName evidence="8">CoA ester lyase</fullName>
    </submittedName>
</protein>
<dbReference type="InterPro" id="IPR011206">
    <property type="entry name" value="Citrate_lyase_beta/mcl1/mcl2"/>
</dbReference>
<dbReference type="GO" id="GO:0006107">
    <property type="term" value="P:oxaloacetate metabolic process"/>
    <property type="evidence" value="ECO:0007669"/>
    <property type="project" value="TreeGrafter"/>
</dbReference>
<dbReference type="PANTHER" id="PTHR32308:SF0">
    <property type="entry name" value="HPCH_HPAI ALDOLASE_CITRATE LYASE DOMAIN-CONTAINING PROTEIN"/>
    <property type="match status" value="1"/>
</dbReference>
<evidence type="ECO:0000256" key="3">
    <source>
        <dbReference type="ARBA" id="ARBA00022723"/>
    </source>
</evidence>
<keyword evidence="4 6" id="KW-0460">Magnesium</keyword>
<dbReference type="InterPro" id="IPR015813">
    <property type="entry name" value="Pyrv/PenolPyrv_kinase-like_dom"/>
</dbReference>
<reference evidence="8" key="1">
    <citation type="submission" date="2020-07" db="EMBL/GenBank/DDBJ databases">
        <title>Huge and variable diversity of episymbiotic CPR bacteria and DPANN archaea in groundwater ecosystems.</title>
        <authorList>
            <person name="He C.Y."/>
            <person name="Keren R."/>
            <person name="Whittaker M."/>
            <person name="Farag I.F."/>
            <person name="Doudna J."/>
            <person name="Cate J.H.D."/>
            <person name="Banfield J.F."/>
        </authorList>
    </citation>
    <scope>NUCLEOTIDE SEQUENCE</scope>
    <source>
        <strain evidence="8">NC_groundwater_1586_Pr3_B-0.1um_66_15</strain>
    </source>
</reference>
<accession>A0A933L305</accession>
<dbReference type="GO" id="GO:0016829">
    <property type="term" value="F:lyase activity"/>
    <property type="evidence" value="ECO:0007669"/>
    <property type="project" value="UniProtKB-KW"/>
</dbReference>
<dbReference type="PANTHER" id="PTHR32308">
    <property type="entry name" value="LYASE BETA SUBUNIT, PUTATIVE (AFU_ORTHOLOGUE AFUA_4G13030)-RELATED"/>
    <property type="match status" value="1"/>
</dbReference>
<dbReference type="PIRSF" id="PIRSF015582">
    <property type="entry name" value="Cit_lyase_B"/>
    <property type="match status" value="1"/>
</dbReference>
<evidence type="ECO:0000259" key="7">
    <source>
        <dbReference type="Pfam" id="PF03328"/>
    </source>
</evidence>
<comment type="caution">
    <text evidence="8">The sequence shown here is derived from an EMBL/GenBank/DDBJ whole genome shotgun (WGS) entry which is preliminary data.</text>
</comment>
<feature type="domain" description="HpcH/HpaI aldolase/citrate lyase" evidence="7">
    <location>
        <begin position="8"/>
        <end position="219"/>
    </location>
</feature>
<comment type="similarity">
    <text evidence="2">Belongs to the HpcH/HpaI aldolase family.</text>
</comment>
<keyword evidence="8" id="KW-0456">Lyase</keyword>
<evidence type="ECO:0000256" key="6">
    <source>
        <dbReference type="PIRSR" id="PIRSR015582-2"/>
    </source>
</evidence>
<keyword evidence="3 6" id="KW-0479">Metal-binding</keyword>